<reference evidence="4 5" key="1">
    <citation type="submission" date="2017-06" db="EMBL/GenBank/DDBJ databases">
        <title>Ant-infecting Ophiocordyceps genomes reveal a high diversity of potential behavioral manipulation genes and a possible major role for enterotoxins.</title>
        <authorList>
            <person name="De Bekker C."/>
            <person name="Evans H.C."/>
            <person name="Brachmann A."/>
            <person name="Hughes D.P."/>
        </authorList>
    </citation>
    <scope>NUCLEOTIDE SEQUENCE [LARGE SCALE GENOMIC DNA]</scope>
    <source>
        <strain evidence="4 5">1348a</strain>
    </source>
</reference>
<evidence type="ECO:0000256" key="2">
    <source>
        <dbReference type="SAM" id="SignalP"/>
    </source>
</evidence>
<dbReference type="SUPFAM" id="SSF110083">
    <property type="entry name" value="Peptidylarginine deiminase Pad4, middle domain"/>
    <property type="match status" value="1"/>
</dbReference>
<feature type="chain" id="PRO_5011999285" description="Protein-arginine deiminase C-terminal domain-containing protein" evidence="2">
    <location>
        <begin position="19"/>
        <end position="660"/>
    </location>
</feature>
<dbReference type="Gene3D" id="3.75.10.10">
    <property type="entry name" value="L-arginine/glycine Amidinotransferase, Chain A"/>
    <property type="match status" value="1"/>
</dbReference>
<gene>
    <name evidence="4" type="ORF">CDD82_3072</name>
</gene>
<evidence type="ECO:0000313" key="4">
    <source>
        <dbReference type="EMBL" id="PHH78379.1"/>
    </source>
</evidence>
<protein>
    <recommendedName>
        <fullName evidence="3">Protein-arginine deiminase C-terminal domain-containing protein</fullName>
    </recommendedName>
</protein>
<name>A0A2C5XRQ5_9HYPO</name>
<dbReference type="EMBL" id="NJEU01000226">
    <property type="protein sequence ID" value="PHH78379.1"/>
    <property type="molecule type" value="Genomic_DNA"/>
</dbReference>
<comment type="caution">
    <text evidence="4">The sequence shown here is derived from an EMBL/GenBank/DDBJ whole genome shotgun (WGS) entry which is preliminary data.</text>
</comment>
<evidence type="ECO:0000313" key="5">
    <source>
        <dbReference type="Proteomes" id="UP000224854"/>
    </source>
</evidence>
<dbReference type="SUPFAM" id="SSF55909">
    <property type="entry name" value="Pentein"/>
    <property type="match status" value="1"/>
</dbReference>
<dbReference type="AlphaFoldDB" id="A0A2C5XRQ5"/>
<dbReference type="Proteomes" id="UP000224854">
    <property type="component" value="Unassembled WGS sequence"/>
</dbReference>
<dbReference type="Pfam" id="PF03068">
    <property type="entry name" value="PAD"/>
    <property type="match status" value="1"/>
</dbReference>
<feature type="domain" description="Protein-arginine deiminase C-terminal" evidence="3">
    <location>
        <begin position="190"/>
        <end position="580"/>
    </location>
</feature>
<dbReference type="OrthoDB" id="5102063at2759"/>
<dbReference type="GO" id="GO:0005737">
    <property type="term" value="C:cytoplasm"/>
    <property type="evidence" value="ECO:0007669"/>
    <property type="project" value="InterPro"/>
</dbReference>
<dbReference type="PANTHER" id="PTHR10837">
    <property type="entry name" value="PEPTIDYLARGININE DEIMINASE"/>
    <property type="match status" value="1"/>
</dbReference>
<dbReference type="GO" id="GO:0004668">
    <property type="term" value="F:protein-arginine deiminase activity"/>
    <property type="evidence" value="ECO:0007669"/>
    <property type="project" value="InterPro"/>
</dbReference>
<sequence length="660" mass="72120">MRGSTALSFALTLAGVVAFQADIRADSNRDGKVSIDDSSDLGESKQTWTEESGAMFLPNIGDTMGRCRDLNSGNEEALVKCNDASDDIQRAPQYLAPLKTVPIQDLGPGAVGKISVSDQAARSLVRVFRPKGDGWEIVTDETSFSAEELAKGLELGIDARGPRGHKIDGTRLWDGRATVEFTVIDGETNSTDSVAMRVAPLLTQTHQQRAVKVFASSTLKSDNQMLNQFQQIVKESGIEEPLHQVVGLTPFIQDLFETMYASIPGPDGAITSMPILLPAPANNYEWVTEAGGHVARQIRFTGVGMVTDVVPDDDNQETLDSMGNLETIPPYEFNGKKYPAGRIVVGANETAGRVPLSVPFLQAQEMQDPLLVDSTWLEIQHVDEFLQFLPAKTSPRGWRVMVADPLGALKILQDAKADGYGNDSYSSRPLTGKTPVVSLEKYLSPTLIKTNEECARRIQGTIDLLKRETGITDDDIMGVPVLYYKALDVQIPANGDFQVGAVYPNAINGLVLSDSAYVAPQQFGLINGTGTDIMQHAVEEVYKKAGFDVKFVDDWEMHEIKGDVHCATNVIREIPAPWWQPGQPEASPPEASPKASPSEGGQQMDPREREQKLCENIGKSLDECRPQVAECVFRARKEGITGQDEDETWKKIEECVKAVI</sequence>
<accession>A0A2C5XRQ5</accession>
<dbReference type="InterPro" id="IPR004303">
    <property type="entry name" value="PAD"/>
</dbReference>
<proteinExistence type="predicted"/>
<dbReference type="InterPro" id="IPR013530">
    <property type="entry name" value="PAD_C"/>
</dbReference>
<dbReference type="PANTHER" id="PTHR10837:SF8">
    <property type="entry name" value="PROTEIN-ARGININE DEIMINASE"/>
    <property type="match status" value="1"/>
</dbReference>
<dbReference type="GO" id="GO:0005509">
    <property type="term" value="F:calcium ion binding"/>
    <property type="evidence" value="ECO:0007669"/>
    <property type="project" value="InterPro"/>
</dbReference>
<evidence type="ECO:0000259" key="3">
    <source>
        <dbReference type="Pfam" id="PF03068"/>
    </source>
</evidence>
<organism evidence="4 5">
    <name type="scientific">Ophiocordyceps australis</name>
    <dbReference type="NCBI Taxonomy" id="1399860"/>
    <lineage>
        <taxon>Eukaryota</taxon>
        <taxon>Fungi</taxon>
        <taxon>Dikarya</taxon>
        <taxon>Ascomycota</taxon>
        <taxon>Pezizomycotina</taxon>
        <taxon>Sordariomycetes</taxon>
        <taxon>Hypocreomycetidae</taxon>
        <taxon>Hypocreales</taxon>
        <taxon>Ophiocordycipitaceae</taxon>
        <taxon>Ophiocordyceps</taxon>
    </lineage>
</organism>
<feature type="signal peptide" evidence="2">
    <location>
        <begin position="1"/>
        <end position="18"/>
    </location>
</feature>
<evidence type="ECO:0000256" key="1">
    <source>
        <dbReference type="SAM" id="MobiDB-lite"/>
    </source>
</evidence>
<feature type="region of interest" description="Disordered" evidence="1">
    <location>
        <begin position="577"/>
        <end position="613"/>
    </location>
</feature>
<keyword evidence="2" id="KW-0732">Signal</keyword>
<keyword evidence="5" id="KW-1185">Reference proteome</keyword>
<dbReference type="InterPro" id="IPR036556">
    <property type="entry name" value="PAD_central_sf"/>
</dbReference>